<dbReference type="GO" id="GO:0008270">
    <property type="term" value="F:zinc ion binding"/>
    <property type="evidence" value="ECO:0007669"/>
    <property type="project" value="UniProtKB-KW"/>
</dbReference>
<dbReference type="Pfam" id="PF00642">
    <property type="entry name" value="zf-CCCH"/>
    <property type="match status" value="2"/>
</dbReference>
<proteinExistence type="predicted"/>
<dbReference type="EMBL" id="CAIX01000016">
    <property type="protein sequence ID" value="CCI41203.1"/>
    <property type="molecule type" value="Genomic_DNA"/>
</dbReference>
<evidence type="ECO:0000256" key="1">
    <source>
        <dbReference type="ARBA" id="ARBA00022723"/>
    </source>
</evidence>
<evidence type="ECO:0000259" key="6">
    <source>
        <dbReference type="PROSITE" id="PS50103"/>
    </source>
</evidence>
<dbReference type="InterPro" id="IPR045877">
    <property type="entry name" value="ZFP36-like"/>
</dbReference>
<evidence type="ECO:0000256" key="4">
    <source>
        <dbReference type="ARBA" id="ARBA00022833"/>
    </source>
</evidence>
<dbReference type="FunFam" id="4.10.1000.10:FF:000002">
    <property type="entry name" value="Zinc finger protein 36, C3H1 type-like 1"/>
    <property type="match status" value="1"/>
</dbReference>
<feature type="zinc finger region" description="C3H1-type" evidence="5">
    <location>
        <begin position="46"/>
        <end position="74"/>
    </location>
</feature>
<dbReference type="PANTHER" id="PTHR12547">
    <property type="entry name" value="CCCH ZINC FINGER/TIS11-RELATED"/>
    <property type="match status" value="1"/>
</dbReference>
<dbReference type="OrthoDB" id="410307at2759"/>
<protein>
    <recommendedName>
        <fullName evidence="6">C3H1-type domain-containing protein</fullName>
    </recommendedName>
</protein>
<keyword evidence="1 5" id="KW-0479">Metal-binding</keyword>
<evidence type="ECO:0000313" key="7">
    <source>
        <dbReference type="EMBL" id="CCI41203.1"/>
    </source>
</evidence>
<dbReference type="STRING" id="65357.A0A024G2W7"/>
<dbReference type="Proteomes" id="UP000053237">
    <property type="component" value="Unassembled WGS sequence"/>
</dbReference>
<evidence type="ECO:0000256" key="2">
    <source>
        <dbReference type="ARBA" id="ARBA00022737"/>
    </source>
</evidence>
<evidence type="ECO:0000256" key="3">
    <source>
        <dbReference type="ARBA" id="ARBA00022771"/>
    </source>
</evidence>
<dbReference type="SUPFAM" id="SSF90229">
    <property type="entry name" value="CCCH zinc finger"/>
    <property type="match status" value="2"/>
</dbReference>
<reference evidence="7 8" key="1">
    <citation type="submission" date="2012-05" db="EMBL/GenBank/DDBJ databases">
        <title>Recombination and specialization in a pathogen metapopulation.</title>
        <authorList>
            <person name="Gardiner A."/>
            <person name="Kemen E."/>
            <person name="Schultz-Larsen T."/>
            <person name="MacLean D."/>
            <person name="Van Oosterhout C."/>
            <person name="Jones J.D.G."/>
        </authorList>
    </citation>
    <scope>NUCLEOTIDE SEQUENCE [LARGE SCALE GENOMIC DNA]</scope>
    <source>
        <strain evidence="7 8">Ac Nc2</strain>
    </source>
</reference>
<dbReference type="GO" id="GO:0003729">
    <property type="term" value="F:mRNA binding"/>
    <property type="evidence" value="ECO:0007669"/>
    <property type="project" value="InterPro"/>
</dbReference>
<dbReference type="InterPro" id="IPR000571">
    <property type="entry name" value="Znf_CCCH"/>
</dbReference>
<dbReference type="SMART" id="SM00356">
    <property type="entry name" value="ZnF_C3H1"/>
    <property type="match status" value="2"/>
</dbReference>
<keyword evidence="8" id="KW-1185">Reference proteome</keyword>
<evidence type="ECO:0000313" key="8">
    <source>
        <dbReference type="Proteomes" id="UP000053237"/>
    </source>
</evidence>
<feature type="domain" description="C3H1-type" evidence="6">
    <location>
        <begin position="84"/>
        <end position="112"/>
    </location>
</feature>
<dbReference type="InterPro" id="IPR036855">
    <property type="entry name" value="Znf_CCCH_sf"/>
</dbReference>
<dbReference type="Gene3D" id="4.10.1000.10">
    <property type="entry name" value="Zinc finger, CCCH-type"/>
    <property type="match status" value="2"/>
</dbReference>
<dbReference type="PROSITE" id="PS50103">
    <property type="entry name" value="ZF_C3H1"/>
    <property type="match status" value="2"/>
</dbReference>
<feature type="zinc finger region" description="C3H1-type" evidence="5">
    <location>
        <begin position="84"/>
        <end position="112"/>
    </location>
</feature>
<evidence type="ECO:0000256" key="5">
    <source>
        <dbReference type="PROSITE-ProRule" id="PRU00723"/>
    </source>
</evidence>
<name>A0A024G2W7_9STRA</name>
<sequence>MQSTIVERDNEDNYCYFTHPDKNIQLLANGDIVDCSYLPESARHDLYKTELCKHFMETKMCRYGRKCQFAHGMDELRGVVRHPKYKTTRCKTFLTTGKCTYGSRCRFIHERDPEDHVDGEESEETSWMSSECCDITNAFNTGGVFQAPLSFNSLASTECSMDYSTVSEDEDFDLDFRQCQLYDEEFATFTAVGIPKDLPRQ</sequence>
<keyword evidence="4 5" id="KW-0862">Zinc</keyword>
<comment type="caution">
    <text evidence="7">The sequence shown here is derived from an EMBL/GenBank/DDBJ whole genome shotgun (WGS) entry which is preliminary data.</text>
</comment>
<dbReference type="FunFam" id="4.10.1000.10:FF:000001">
    <property type="entry name" value="zinc finger CCCH domain-containing protein 15-like"/>
    <property type="match status" value="1"/>
</dbReference>
<dbReference type="PANTHER" id="PTHR12547:SF18">
    <property type="entry name" value="PROTEIN TIS11"/>
    <property type="match status" value="1"/>
</dbReference>
<organism evidence="7 8">
    <name type="scientific">Albugo candida</name>
    <dbReference type="NCBI Taxonomy" id="65357"/>
    <lineage>
        <taxon>Eukaryota</taxon>
        <taxon>Sar</taxon>
        <taxon>Stramenopiles</taxon>
        <taxon>Oomycota</taxon>
        <taxon>Peronosporomycetes</taxon>
        <taxon>Albuginales</taxon>
        <taxon>Albuginaceae</taxon>
        <taxon>Albugo</taxon>
    </lineage>
</organism>
<gene>
    <name evidence="7" type="ORF">BN9_019870</name>
</gene>
<dbReference type="AlphaFoldDB" id="A0A024G2W7"/>
<feature type="domain" description="C3H1-type" evidence="6">
    <location>
        <begin position="46"/>
        <end position="74"/>
    </location>
</feature>
<accession>A0A024G2W7</accession>
<dbReference type="InParanoid" id="A0A024G2W7"/>
<keyword evidence="3 5" id="KW-0863">Zinc-finger</keyword>
<keyword evidence="2" id="KW-0677">Repeat</keyword>